<proteinExistence type="predicted"/>
<evidence type="ECO:0000313" key="3">
    <source>
        <dbReference type="EMBL" id="QHI98532.1"/>
    </source>
</evidence>
<protein>
    <submittedName>
        <fullName evidence="3">Zinc ribbon domain-containing protein</fullName>
    </submittedName>
</protein>
<organism evidence="3 4">
    <name type="scientific">Xylophilus rhododendri</name>
    <dbReference type="NCBI Taxonomy" id="2697032"/>
    <lineage>
        <taxon>Bacteria</taxon>
        <taxon>Pseudomonadati</taxon>
        <taxon>Pseudomonadota</taxon>
        <taxon>Betaproteobacteria</taxon>
        <taxon>Burkholderiales</taxon>
        <taxon>Xylophilus</taxon>
    </lineage>
</organism>
<feature type="domain" description="Putative regulatory protein FmdB zinc ribbon" evidence="2">
    <location>
        <begin position="1"/>
        <end position="41"/>
    </location>
</feature>
<dbReference type="Proteomes" id="UP000464787">
    <property type="component" value="Chromosome"/>
</dbReference>
<reference evidence="3 4" key="1">
    <citation type="submission" date="2020-01" db="EMBL/GenBank/DDBJ databases">
        <title>Genome sequencing of strain KACC 21265.</title>
        <authorList>
            <person name="Heo J."/>
            <person name="Kim S.-J."/>
            <person name="Kim J.-S."/>
            <person name="Hong S.-B."/>
            <person name="Kwon S.-W."/>
        </authorList>
    </citation>
    <scope>NUCLEOTIDE SEQUENCE [LARGE SCALE GENOMIC DNA]</scope>
    <source>
        <strain evidence="3 4">KACC 21265</strain>
    </source>
</reference>
<dbReference type="EMBL" id="CP047650">
    <property type="protein sequence ID" value="QHI98532.1"/>
    <property type="molecule type" value="Genomic_DNA"/>
</dbReference>
<evidence type="ECO:0000259" key="2">
    <source>
        <dbReference type="SMART" id="SM00834"/>
    </source>
</evidence>
<dbReference type="AlphaFoldDB" id="A0A857J685"/>
<evidence type="ECO:0000256" key="1">
    <source>
        <dbReference type="SAM" id="MobiDB-lite"/>
    </source>
</evidence>
<feature type="compositionally biased region" description="Basic and acidic residues" evidence="1">
    <location>
        <begin position="54"/>
        <end position="74"/>
    </location>
</feature>
<feature type="region of interest" description="Disordered" evidence="1">
    <location>
        <begin position="54"/>
        <end position="84"/>
    </location>
</feature>
<gene>
    <name evidence="3" type="ORF">GT347_11310</name>
</gene>
<dbReference type="Pfam" id="PF09723">
    <property type="entry name" value="Zn_ribbon_8"/>
    <property type="match status" value="1"/>
</dbReference>
<dbReference type="NCBIfam" id="TIGR02605">
    <property type="entry name" value="CxxC_CxxC_SSSS"/>
    <property type="match status" value="1"/>
</dbReference>
<dbReference type="RefSeq" id="WP_160552049.1">
    <property type="nucleotide sequence ID" value="NZ_CP047650.1"/>
</dbReference>
<dbReference type="SMART" id="SM00834">
    <property type="entry name" value="CxxC_CXXC_SSSS"/>
    <property type="match status" value="1"/>
</dbReference>
<sequence length="120" mass="12946">MPTYEYDCSDCGGFDVIRRLSERNEPAACPACARASQRVFASAPRLACVSAEQRKAFDTNERSRHAPRSSRDGDQGSYGRMRHPSGCGCCSTSAGKRGATVTAANGAKGFPSKRPWMISH</sequence>
<accession>A0A857J685</accession>
<evidence type="ECO:0000313" key="4">
    <source>
        <dbReference type="Proteomes" id="UP000464787"/>
    </source>
</evidence>
<dbReference type="InterPro" id="IPR013429">
    <property type="entry name" value="Regulatory_FmdB_Zinc_ribbon"/>
</dbReference>
<name>A0A857J685_9BURK</name>
<dbReference type="KEGG" id="xyk:GT347_11310"/>
<keyword evidence="4" id="KW-1185">Reference proteome</keyword>